<evidence type="ECO:0000313" key="3">
    <source>
        <dbReference type="Proteomes" id="UP000244811"/>
    </source>
</evidence>
<feature type="region of interest" description="Disordered" evidence="1">
    <location>
        <begin position="1"/>
        <end position="22"/>
    </location>
</feature>
<organism evidence="2 3">
    <name type="scientific">Theileria orientalis</name>
    <dbReference type="NCBI Taxonomy" id="68886"/>
    <lineage>
        <taxon>Eukaryota</taxon>
        <taxon>Sar</taxon>
        <taxon>Alveolata</taxon>
        <taxon>Apicomplexa</taxon>
        <taxon>Aconoidasida</taxon>
        <taxon>Piroplasmida</taxon>
        <taxon>Theileriidae</taxon>
        <taxon>Theileria</taxon>
    </lineage>
</organism>
<accession>A0A976QVQ3</accession>
<gene>
    <name evidence="2" type="ORF">MACK_001557</name>
</gene>
<feature type="region of interest" description="Disordered" evidence="1">
    <location>
        <begin position="364"/>
        <end position="393"/>
    </location>
</feature>
<name>A0A976QVQ3_THEOR</name>
<protein>
    <submittedName>
        <fullName evidence="2">Uncharacterized protein</fullName>
    </submittedName>
</protein>
<dbReference type="Proteomes" id="UP000244811">
    <property type="component" value="Chromosome 2"/>
</dbReference>
<dbReference type="AlphaFoldDB" id="A0A976QVQ3"/>
<proteinExistence type="predicted"/>
<dbReference type="EMBL" id="CP056071">
    <property type="protein sequence ID" value="UKK02202.2"/>
    <property type="molecule type" value="Genomic_DNA"/>
</dbReference>
<reference evidence="2" key="1">
    <citation type="submission" date="2022-07" db="EMBL/GenBank/DDBJ databases">
        <title>Evaluation of T. orientalis genome assembly methods using nanopore sequencing and analysis of variation between genomes.</title>
        <authorList>
            <person name="Yam J."/>
            <person name="Micallef M.L."/>
            <person name="Liu M."/>
            <person name="Djordjevic S.P."/>
            <person name="Bogema D.R."/>
            <person name="Jenkins C."/>
        </authorList>
    </citation>
    <scope>NUCLEOTIDE SEQUENCE</scope>
    <source>
        <strain evidence="2">Goon Nure</strain>
    </source>
</reference>
<sequence length="585" mass="67033">MANDEPSDPPSKRYNTRPKTKSSLVALENKYSAYIVDTSPKAAKRSRNTVSADYSDYQRYVHPQMASRNVKPNQINQEYGFQNFQGYQMTGEPMNSATFQGRIMNTGFNNMYQPNRGSTMAPNMNIMYKNQQYGMHMNYQAVQVPNFIVPTAQNVRVVNPMMYPRDTSPYAIPNEHFNPNLKIPIRMHPGYNVPHPSFVAQTAQQGYGSPNFNPNLSFPRATQSNHPVNTMDRSHPPQTFGVQNVLYHQRVIPLKKDIEKEADLLIKPEQDKHVPRPTQGDEINNYFKAVDVILKDISDSSKFERYEDSSFGCVSIVDEFKLTDPYRIVNVEYTITHQVYLEITKYLDSISGFDVQFPINMPQSRRNGNKVGNHPNNSKNLTPDDGNGELKTNTNLETTADKVNEINLEFTNNNIKLKHESKIHPITIDSYKKLSVNEARSLMSLLKDSNMVKANPAVKNRIKIIINNHEDTNSNYWVYFSEDSNNEYVLKHQFGSFVTNDFLNKRVPLYTNVDFGKTDPSFLFGGTTNRKITKITHIYGEVSRSYDLFITNINGNINLGFSKIVSESDRNIEKFLNIVLIYKID</sequence>
<evidence type="ECO:0000256" key="1">
    <source>
        <dbReference type="SAM" id="MobiDB-lite"/>
    </source>
</evidence>
<evidence type="ECO:0000313" key="2">
    <source>
        <dbReference type="EMBL" id="UKK02202.2"/>
    </source>
</evidence>